<dbReference type="GO" id="GO:0006508">
    <property type="term" value="P:proteolysis"/>
    <property type="evidence" value="ECO:0007669"/>
    <property type="project" value="InterPro"/>
</dbReference>
<evidence type="ECO:0000256" key="4">
    <source>
        <dbReference type="RuleBase" id="RU004447"/>
    </source>
</evidence>
<dbReference type="Pfam" id="PF05193">
    <property type="entry name" value="Peptidase_M16_C"/>
    <property type="match status" value="1"/>
</dbReference>
<protein>
    <submittedName>
        <fullName evidence="8">Putative Zn-dependent peptidase</fullName>
    </submittedName>
</protein>
<keyword evidence="3" id="KW-0482">Metalloprotease</keyword>
<dbReference type="AlphaFoldDB" id="A0A4R2PIR0"/>
<dbReference type="EMBL" id="SLXO01000004">
    <property type="protein sequence ID" value="TCP35363.1"/>
    <property type="molecule type" value="Genomic_DNA"/>
</dbReference>
<evidence type="ECO:0000313" key="8">
    <source>
        <dbReference type="EMBL" id="TCP35363.1"/>
    </source>
</evidence>
<dbReference type="InterPro" id="IPR007863">
    <property type="entry name" value="Peptidase_M16_C"/>
</dbReference>
<keyword evidence="3" id="KW-0645">Protease</keyword>
<evidence type="ECO:0000256" key="3">
    <source>
        <dbReference type="ARBA" id="ARBA00023049"/>
    </source>
</evidence>
<keyword evidence="3" id="KW-0378">Hydrolase</keyword>
<comment type="caution">
    <text evidence="8">The sequence shown here is derived from an EMBL/GenBank/DDBJ whole genome shotgun (WGS) entry which is preliminary data.</text>
</comment>
<evidence type="ECO:0000256" key="5">
    <source>
        <dbReference type="SAM" id="Coils"/>
    </source>
</evidence>
<evidence type="ECO:0000259" key="7">
    <source>
        <dbReference type="Pfam" id="PF05193"/>
    </source>
</evidence>
<dbReference type="FunFam" id="3.30.830.10:FF:000008">
    <property type="entry name" value="Mitochondrial-processing peptidase subunit beta"/>
    <property type="match status" value="1"/>
</dbReference>
<dbReference type="GO" id="GO:0046872">
    <property type="term" value="F:metal ion binding"/>
    <property type="evidence" value="ECO:0007669"/>
    <property type="project" value="InterPro"/>
</dbReference>
<dbReference type="OrthoDB" id="9811314at2"/>
<comment type="cofactor">
    <cofactor evidence="1">
        <name>Zn(2+)</name>
        <dbReference type="ChEBI" id="CHEBI:29105"/>
    </cofactor>
</comment>
<organism evidence="8 9">
    <name type="scientific">Rhodothalassium salexigens DSM 2132</name>
    <dbReference type="NCBI Taxonomy" id="1188247"/>
    <lineage>
        <taxon>Bacteria</taxon>
        <taxon>Pseudomonadati</taxon>
        <taxon>Pseudomonadota</taxon>
        <taxon>Alphaproteobacteria</taxon>
        <taxon>Rhodothalassiales</taxon>
        <taxon>Rhodothalassiaceae</taxon>
        <taxon>Rhodothalassium</taxon>
    </lineage>
</organism>
<dbReference type="InterPro" id="IPR001431">
    <property type="entry name" value="Pept_M16_Zn_BS"/>
</dbReference>
<dbReference type="PANTHER" id="PTHR11851">
    <property type="entry name" value="METALLOPROTEASE"/>
    <property type="match status" value="1"/>
</dbReference>
<name>A0A4R2PIR0_RHOSA</name>
<evidence type="ECO:0000256" key="1">
    <source>
        <dbReference type="ARBA" id="ARBA00001947"/>
    </source>
</evidence>
<dbReference type="PANTHER" id="PTHR11851:SF49">
    <property type="entry name" value="MITOCHONDRIAL-PROCESSING PEPTIDASE SUBUNIT ALPHA"/>
    <property type="match status" value="1"/>
</dbReference>
<accession>A0A4R2PIR0</accession>
<evidence type="ECO:0000256" key="2">
    <source>
        <dbReference type="ARBA" id="ARBA00007261"/>
    </source>
</evidence>
<evidence type="ECO:0000313" key="9">
    <source>
        <dbReference type="Proteomes" id="UP000295399"/>
    </source>
</evidence>
<dbReference type="GO" id="GO:0004222">
    <property type="term" value="F:metalloendopeptidase activity"/>
    <property type="evidence" value="ECO:0007669"/>
    <property type="project" value="InterPro"/>
</dbReference>
<comment type="similarity">
    <text evidence="2 4">Belongs to the peptidase M16 family.</text>
</comment>
<gene>
    <name evidence="8" type="ORF">EV659_104215</name>
</gene>
<dbReference type="InterPro" id="IPR050361">
    <property type="entry name" value="MPP/UQCRC_Complex"/>
</dbReference>
<dbReference type="RefSeq" id="WP_132708257.1">
    <property type="nucleotide sequence ID" value="NZ_JACIGF010000004.1"/>
</dbReference>
<dbReference type="InterPro" id="IPR011765">
    <property type="entry name" value="Pept_M16_N"/>
</dbReference>
<dbReference type="Pfam" id="PF00675">
    <property type="entry name" value="Peptidase_M16"/>
    <property type="match status" value="1"/>
</dbReference>
<feature type="coiled-coil region" evidence="5">
    <location>
        <begin position="107"/>
        <end position="134"/>
    </location>
</feature>
<dbReference type="PROSITE" id="PS00143">
    <property type="entry name" value="INSULINASE"/>
    <property type="match status" value="1"/>
</dbReference>
<evidence type="ECO:0000259" key="6">
    <source>
        <dbReference type="Pfam" id="PF00675"/>
    </source>
</evidence>
<feature type="domain" description="Peptidase M16 C-terminal" evidence="7">
    <location>
        <begin position="166"/>
        <end position="338"/>
    </location>
</feature>
<proteinExistence type="inferred from homology"/>
<feature type="domain" description="Peptidase M16 N-terminal" evidence="6">
    <location>
        <begin position="13"/>
        <end position="159"/>
    </location>
</feature>
<dbReference type="Proteomes" id="UP000295399">
    <property type="component" value="Unassembled WGS sequence"/>
</dbReference>
<dbReference type="InterPro" id="IPR011249">
    <property type="entry name" value="Metalloenz_LuxS/M16"/>
</dbReference>
<dbReference type="Gene3D" id="3.30.830.10">
    <property type="entry name" value="Metalloenzyme, LuxS/M16 peptidase-like"/>
    <property type="match status" value="2"/>
</dbReference>
<keyword evidence="9" id="KW-1185">Reference proteome</keyword>
<dbReference type="InParanoid" id="A0A4R2PIR0"/>
<sequence>MTIRVTTLANGVRVVTDEMPHLETVSIGVWIDAGSRYETPHNNGIAHLLEHMLFKGTERRTARQIAEQIEDVGGVLNAFTSRDHTTFYARVLKEDMGLAVDLLADLLRRSRFDADELEREREVVLQEIGQAQDTPDDIVFDMLQERAFPDQALGRSILGSADTMCSVTRDQLIAFQQAHYRGETLVVAAAGHVDHDILVRLVDDAFGDLPASRAGGFEPGRYEGGMVRADRALEQIHLTVGFPSLPFSDPDFYALNVFSTLLGGGMSSRLFQEVREERGLAYAIYSFTSPHVDTGLFGIYVGTDPETVGDAVPVMGAQMRDLCATLDDREIARARAQLKAGLLMSMESTSARVEQMGRQMLIFGRVVPVEEMTAKVEAVDAEAIERVCRRTLADHRLTVATVGPQAALPDEDAIRAAFLD</sequence>
<dbReference type="SUPFAM" id="SSF63411">
    <property type="entry name" value="LuxS/MPP-like metallohydrolase"/>
    <property type="match status" value="2"/>
</dbReference>
<keyword evidence="5" id="KW-0175">Coiled coil</keyword>
<reference evidence="8 9" key="1">
    <citation type="submission" date="2019-03" db="EMBL/GenBank/DDBJ databases">
        <title>Genomic Encyclopedia of Type Strains, Phase IV (KMG-IV): sequencing the most valuable type-strain genomes for metagenomic binning, comparative biology and taxonomic classification.</title>
        <authorList>
            <person name="Goeker M."/>
        </authorList>
    </citation>
    <scope>NUCLEOTIDE SEQUENCE [LARGE SCALE GENOMIC DNA]</scope>
    <source>
        <strain evidence="8 9">DSM 2132</strain>
    </source>
</reference>